<protein>
    <recommendedName>
        <fullName evidence="4">glucose-6-phosphatase</fullName>
        <ecNumber evidence="4">3.1.3.9</ecNumber>
    </recommendedName>
</protein>
<feature type="non-terminal residue" evidence="13">
    <location>
        <position position="223"/>
    </location>
</feature>
<gene>
    <name evidence="13" type="primary">g6pase</name>
</gene>
<organism evidence="13">
    <name type="scientific">Belgica antarctica</name>
    <dbReference type="NCBI Taxonomy" id="315563"/>
    <lineage>
        <taxon>Eukaryota</taxon>
        <taxon>Metazoa</taxon>
        <taxon>Ecdysozoa</taxon>
        <taxon>Arthropoda</taxon>
        <taxon>Hexapoda</taxon>
        <taxon>Insecta</taxon>
        <taxon>Pterygota</taxon>
        <taxon>Neoptera</taxon>
        <taxon>Endopterygota</taxon>
        <taxon>Diptera</taxon>
        <taxon>Nematocera</taxon>
        <taxon>Chironomoidea</taxon>
        <taxon>Chironomidae</taxon>
        <taxon>Belgica</taxon>
    </lineage>
</organism>
<evidence type="ECO:0000256" key="9">
    <source>
        <dbReference type="ARBA" id="ARBA00022989"/>
    </source>
</evidence>
<feature type="transmembrane region" description="Helical" evidence="11">
    <location>
        <begin position="95"/>
        <end position="118"/>
    </location>
</feature>
<evidence type="ECO:0000259" key="12">
    <source>
        <dbReference type="Pfam" id="PF01569"/>
    </source>
</evidence>
<dbReference type="InterPro" id="IPR000326">
    <property type="entry name" value="PAP2/HPO"/>
</dbReference>
<evidence type="ECO:0000256" key="8">
    <source>
        <dbReference type="ARBA" id="ARBA00022824"/>
    </source>
</evidence>
<feature type="transmembrane region" description="Helical" evidence="11">
    <location>
        <begin position="40"/>
        <end position="59"/>
    </location>
</feature>
<feature type="domain" description="Phosphatidic acid phosphatase type 2/haloperoxidase" evidence="12">
    <location>
        <begin position="11"/>
        <end position="110"/>
    </location>
</feature>
<evidence type="ECO:0000313" key="13">
    <source>
        <dbReference type="EMBL" id="AFS17316.1"/>
    </source>
</evidence>
<dbReference type="GO" id="GO:0006094">
    <property type="term" value="P:gluconeogenesis"/>
    <property type="evidence" value="ECO:0007669"/>
    <property type="project" value="UniProtKB-KW"/>
</dbReference>
<dbReference type="GO" id="GO:0004346">
    <property type="term" value="F:glucose-6-phosphatase activity"/>
    <property type="evidence" value="ECO:0007669"/>
    <property type="project" value="UniProtKB-EC"/>
</dbReference>
<feature type="transmembrane region" description="Helical" evidence="11">
    <location>
        <begin position="71"/>
        <end position="89"/>
    </location>
</feature>
<comment type="subcellular location">
    <subcellularLocation>
        <location evidence="1">Endoplasmic reticulum membrane</location>
        <topology evidence="1">Multi-pass membrane protein</topology>
    </subcellularLocation>
</comment>
<keyword evidence="5" id="KW-0312">Gluconeogenesis</keyword>
<feature type="non-terminal residue" evidence="13">
    <location>
        <position position="1"/>
    </location>
</feature>
<dbReference type="SUPFAM" id="SSF48317">
    <property type="entry name" value="Acid phosphatase/Vanadium-dependent haloperoxidase"/>
    <property type="match status" value="1"/>
</dbReference>
<feature type="transmembrane region" description="Helical" evidence="11">
    <location>
        <begin position="130"/>
        <end position="148"/>
    </location>
</feature>
<comment type="pathway">
    <text evidence="2">Carbohydrate biosynthesis; gluconeogenesis.</text>
</comment>
<dbReference type="EMBL" id="JX462660">
    <property type="protein sequence ID" value="AFS17316.1"/>
    <property type="molecule type" value="mRNA"/>
</dbReference>
<evidence type="ECO:0000256" key="3">
    <source>
        <dbReference type="ARBA" id="ARBA00009266"/>
    </source>
</evidence>
<keyword evidence="8" id="KW-0256">Endoplasmic reticulum</keyword>
<dbReference type="GO" id="GO:0005789">
    <property type="term" value="C:endoplasmic reticulum membrane"/>
    <property type="evidence" value="ECO:0007669"/>
    <property type="project" value="UniProtKB-SubCell"/>
</dbReference>
<proteinExistence type="evidence at transcript level"/>
<evidence type="ECO:0000256" key="10">
    <source>
        <dbReference type="ARBA" id="ARBA00023136"/>
    </source>
</evidence>
<keyword evidence="6 11" id="KW-0812">Transmembrane</keyword>
<dbReference type="PANTHER" id="PTHR12591">
    <property type="entry name" value="GLUCOSE-6-PHOSPHATASE"/>
    <property type="match status" value="1"/>
</dbReference>
<dbReference type="Gene3D" id="1.20.144.10">
    <property type="entry name" value="Phosphatidic acid phosphatase type 2/haloperoxidase"/>
    <property type="match status" value="1"/>
</dbReference>
<dbReference type="EC" id="3.1.3.9" evidence="4"/>
<keyword evidence="10 11" id="KW-0472">Membrane</keyword>
<evidence type="ECO:0000256" key="1">
    <source>
        <dbReference type="ARBA" id="ARBA00004477"/>
    </source>
</evidence>
<dbReference type="PANTHER" id="PTHR12591:SF0">
    <property type="entry name" value="FI19814P1"/>
    <property type="match status" value="1"/>
</dbReference>
<reference evidence="13" key="1">
    <citation type="journal article" date="2012" name="J. Comp. Physiol. B">
        <title>Expression of genes involved in energy mobilization and osmoprotectant synthesis during thermal and dehydration stress in the Antarctic midge, Belgica antarctica.</title>
        <authorList>
            <person name="Teets N.M."/>
            <person name="Kawarasaki Y."/>
            <person name="Lee R.E."/>
            <person name="Denlinger D.L."/>
        </authorList>
    </citation>
    <scope>NUCLEOTIDE SEQUENCE</scope>
</reference>
<comment type="similarity">
    <text evidence="3">Belongs to the glucose-6-phosphatase family.</text>
</comment>
<name>J9WJW2_9DIPT</name>
<evidence type="ECO:0000256" key="6">
    <source>
        <dbReference type="ARBA" id="ARBA00022692"/>
    </source>
</evidence>
<dbReference type="GO" id="GO:0051156">
    <property type="term" value="P:glucose 6-phosphate metabolic process"/>
    <property type="evidence" value="ECO:0007669"/>
    <property type="project" value="TreeGrafter"/>
</dbReference>
<evidence type="ECO:0000256" key="5">
    <source>
        <dbReference type="ARBA" id="ARBA00022432"/>
    </source>
</evidence>
<keyword evidence="7" id="KW-0378">Hydrolase</keyword>
<dbReference type="InterPro" id="IPR036938">
    <property type="entry name" value="PAP2/HPO_sf"/>
</dbReference>
<dbReference type="AlphaFoldDB" id="J9WJW2"/>
<accession>J9WJW2</accession>
<evidence type="ECO:0000256" key="4">
    <source>
        <dbReference type="ARBA" id="ARBA00012634"/>
    </source>
</evidence>
<sequence>EDRPYWWVHETKIYSSLTRPTLYQTERTCETSPGSPSGHLMVASSFLYVMLLASEKLIVLYCHRYRRELRYLARTIFAMALSLLAVSRMYFATHFFHQCVFGAVLGICISETFIFTKFTDTVQLTEKSKWFNIACLMAAIVTSIFWLHKLITGNPMASVQLAFKHCNDPLYPKPETTVIFSSIRTIAKVAGIWMAAPLKVIAPSELRFNYFKSIPVTACLVFA</sequence>
<evidence type="ECO:0000256" key="2">
    <source>
        <dbReference type="ARBA" id="ARBA00004742"/>
    </source>
</evidence>
<evidence type="ECO:0000256" key="7">
    <source>
        <dbReference type="ARBA" id="ARBA00022801"/>
    </source>
</evidence>
<evidence type="ECO:0000256" key="11">
    <source>
        <dbReference type="SAM" id="Phobius"/>
    </source>
</evidence>
<keyword evidence="9 11" id="KW-1133">Transmembrane helix</keyword>
<dbReference type="Pfam" id="PF01569">
    <property type="entry name" value="PAP2"/>
    <property type="match status" value="1"/>
</dbReference>